<comment type="caution">
    <text evidence="10">The sequence shown here is derived from an EMBL/GenBank/DDBJ whole genome shotgun (WGS) entry which is preliminary data.</text>
</comment>
<dbReference type="InterPro" id="IPR015943">
    <property type="entry name" value="WD40/YVTN_repeat-like_dom_sf"/>
</dbReference>
<keyword evidence="4" id="KW-0677">Repeat</keyword>
<evidence type="ECO:0000256" key="8">
    <source>
        <dbReference type="SAM" id="MobiDB-lite"/>
    </source>
</evidence>
<dbReference type="PROSITE" id="PS50082">
    <property type="entry name" value="WD_REPEATS_2"/>
    <property type="match status" value="4"/>
</dbReference>
<dbReference type="Gene3D" id="2.130.10.10">
    <property type="entry name" value="YVTN repeat-like/Quinoprotein amine dehydrogenase"/>
    <property type="match status" value="2"/>
</dbReference>
<dbReference type="FunFam" id="2.130.10.10:FF:000826">
    <property type="entry name" value="DDB1- and CUL4-associated factor 13"/>
    <property type="match status" value="1"/>
</dbReference>
<dbReference type="Pfam" id="PF00400">
    <property type="entry name" value="WD40"/>
    <property type="match status" value="4"/>
</dbReference>
<feature type="repeat" description="WD" evidence="7">
    <location>
        <begin position="105"/>
        <end position="146"/>
    </location>
</feature>
<feature type="region of interest" description="Disordered" evidence="8">
    <location>
        <begin position="417"/>
        <end position="448"/>
    </location>
</feature>
<dbReference type="PANTHER" id="PTHR22851:SF0">
    <property type="entry name" value="DDB1- AND CUL4-ASSOCIATED FACTOR 13"/>
    <property type="match status" value="1"/>
</dbReference>
<accession>A0A9X0CP44</accession>
<evidence type="ECO:0000256" key="4">
    <source>
        <dbReference type="ARBA" id="ARBA00022737"/>
    </source>
</evidence>
<dbReference type="CDD" id="cd00200">
    <property type="entry name" value="WD40"/>
    <property type="match status" value="1"/>
</dbReference>
<dbReference type="SUPFAM" id="SSF50978">
    <property type="entry name" value="WD40 repeat-like"/>
    <property type="match status" value="1"/>
</dbReference>
<evidence type="ECO:0000259" key="9">
    <source>
        <dbReference type="Pfam" id="PF04158"/>
    </source>
</evidence>
<evidence type="ECO:0000313" key="10">
    <source>
        <dbReference type="EMBL" id="KAJ7370500.1"/>
    </source>
</evidence>
<dbReference type="AlphaFoldDB" id="A0A9X0CP44"/>
<keyword evidence="5" id="KW-0539">Nucleus</keyword>
<evidence type="ECO:0000256" key="1">
    <source>
        <dbReference type="ARBA" id="ARBA00004604"/>
    </source>
</evidence>
<dbReference type="InterPro" id="IPR007287">
    <property type="entry name" value="Sof1"/>
</dbReference>
<comment type="subcellular location">
    <subcellularLocation>
        <location evidence="1">Nucleus</location>
        <location evidence="1">Nucleolus</location>
    </subcellularLocation>
</comment>
<dbReference type="GO" id="GO:0000462">
    <property type="term" value="P:maturation of SSU-rRNA from tricistronic rRNA transcript (SSU-rRNA, 5.8S rRNA, LSU-rRNA)"/>
    <property type="evidence" value="ECO:0007669"/>
    <property type="project" value="TreeGrafter"/>
</dbReference>
<dbReference type="SMART" id="SM00320">
    <property type="entry name" value="WD40"/>
    <property type="match status" value="6"/>
</dbReference>
<keyword evidence="11" id="KW-1185">Reference proteome</keyword>
<keyword evidence="3 7" id="KW-0853">WD repeat</keyword>
<feature type="repeat" description="WD" evidence="7">
    <location>
        <begin position="324"/>
        <end position="365"/>
    </location>
</feature>
<comment type="similarity">
    <text evidence="2">Belongs to the WD repeat DCAF13/WDSOF1 family.</text>
</comment>
<evidence type="ECO:0000256" key="7">
    <source>
        <dbReference type="PROSITE-ProRule" id="PRU00221"/>
    </source>
</evidence>
<feature type="repeat" description="WD" evidence="7">
    <location>
        <begin position="281"/>
        <end position="322"/>
    </location>
</feature>
<dbReference type="FunFam" id="2.130.10.10:FF:000132">
    <property type="entry name" value="DDB1- and CUL4-associated factor 13"/>
    <property type="match status" value="1"/>
</dbReference>
<dbReference type="PROSITE" id="PS50294">
    <property type="entry name" value="WD_REPEATS_REGION"/>
    <property type="match status" value="2"/>
</dbReference>
<evidence type="ECO:0000256" key="6">
    <source>
        <dbReference type="ARBA" id="ARBA00023274"/>
    </source>
</evidence>
<organism evidence="10 11">
    <name type="scientific">Desmophyllum pertusum</name>
    <dbReference type="NCBI Taxonomy" id="174260"/>
    <lineage>
        <taxon>Eukaryota</taxon>
        <taxon>Metazoa</taxon>
        <taxon>Cnidaria</taxon>
        <taxon>Anthozoa</taxon>
        <taxon>Hexacorallia</taxon>
        <taxon>Scleractinia</taxon>
        <taxon>Caryophylliina</taxon>
        <taxon>Caryophylliidae</taxon>
        <taxon>Desmophyllum</taxon>
    </lineage>
</organism>
<dbReference type="OrthoDB" id="10249065at2759"/>
<gene>
    <name evidence="10" type="primary">DCAF13</name>
    <name evidence="10" type="ORF">OS493_032066</name>
</gene>
<proteinExistence type="inferred from homology"/>
<keyword evidence="6" id="KW-0687">Ribonucleoprotein</keyword>
<dbReference type="EMBL" id="MU826864">
    <property type="protein sequence ID" value="KAJ7370500.1"/>
    <property type="molecule type" value="Genomic_DNA"/>
</dbReference>
<dbReference type="InterPro" id="IPR001680">
    <property type="entry name" value="WD40_rpt"/>
</dbReference>
<evidence type="ECO:0000313" key="11">
    <source>
        <dbReference type="Proteomes" id="UP001163046"/>
    </source>
</evidence>
<dbReference type="InterPro" id="IPR051733">
    <property type="entry name" value="WD_repeat_DCAF13/WDSOF1"/>
</dbReference>
<evidence type="ECO:0000256" key="2">
    <source>
        <dbReference type="ARBA" id="ARBA00005649"/>
    </source>
</evidence>
<dbReference type="GO" id="GO:0032040">
    <property type="term" value="C:small-subunit processome"/>
    <property type="evidence" value="ECO:0007669"/>
    <property type="project" value="TreeGrafter"/>
</dbReference>
<protein>
    <submittedName>
        <fullName evidence="10">DDB1- and CUL4-associated factor 13</fullName>
    </submittedName>
</protein>
<feature type="domain" description="Sof1-like protein" evidence="9">
    <location>
        <begin position="357"/>
        <end position="442"/>
    </location>
</feature>
<sequence length="448" mass="51128">MKVKVLSRNPADYIRENSSDIHKIHRNLDPSLHPFEAPREYTRALNAVKLERVFAKPFVASLDGHTDGVNCIARHPRSLSVLLSGSCDGEIRLWSLPRRECLRTLTAHTGFVRGLCVSPSADYFISVGDDKVIKQWNMAQSFDISSQTSQAPINTIIGKNLYHGIDHHWKNSVFATCGEQVDIWDENRAEPVRSFTWGVDTIHSVKFNPIETHLLASTASDRSIILYDMRGSTALRKVVMEMRSNTVAWNPLEAFIFTVANEDSNLYTYDIRRFNQPINVHMDHVSAVLDVDYAPTGQEFVTGSFDKTIRIFARDSGRSREVYHTRRMQRVFCVRYSADSTYVLSGSDETNIRIWKANSSQKLGALAPREKAAFSYNAKLKERFQHHPMLKRIKRHRHVPKAIFKAAKEKKVMMASVKRKEDNQRQHSKPGSVPRVAERKKHAVAVVE</sequence>
<evidence type="ECO:0000256" key="5">
    <source>
        <dbReference type="ARBA" id="ARBA00023242"/>
    </source>
</evidence>
<feature type="compositionally biased region" description="Basic residues" evidence="8">
    <location>
        <begin position="438"/>
        <end position="448"/>
    </location>
</feature>
<feature type="repeat" description="WD" evidence="7">
    <location>
        <begin position="62"/>
        <end position="104"/>
    </location>
</feature>
<dbReference type="Proteomes" id="UP001163046">
    <property type="component" value="Unassembled WGS sequence"/>
</dbReference>
<name>A0A9X0CP44_9CNID</name>
<dbReference type="Pfam" id="PF04158">
    <property type="entry name" value="Sof1"/>
    <property type="match status" value="1"/>
</dbReference>
<dbReference type="PANTHER" id="PTHR22851">
    <property type="entry name" value="U3 SMALL NUCLEOLAR RNA U3 SNORNA ASSOCIATED PROTEIN"/>
    <property type="match status" value="1"/>
</dbReference>
<evidence type="ECO:0000256" key="3">
    <source>
        <dbReference type="ARBA" id="ARBA00022574"/>
    </source>
</evidence>
<reference evidence="10" key="1">
    <citation type="submission" date="2023-01" db="EMBL/GenBank/DDBJ databases">
        <title>Genome assembly of the deep-sea coral Lophelia pertusa.</title>
        <authorList>
            <person name="Herrera S."/>
            <person name="Cordes E."/>
        </authorList>
    </citation>
    <scope>NUCLEOTIDE SEQUENCE</scope>
    <source>
        <strain evidence="10">USNM1676648</strain>
        <tissue evidence="10">Polyp</tissue>
    </source>
</reference>
<dbReference type="InterPro" id="IPR036322">
    <property type="entry name" value="WD40_repeat_dom_sf"/>
</dbReference>